<sequence>MLEDDFLACVCRRDLVSLLILACYVVLLRTMRNIWNMDVWAEQILVNIREEAMGNIDMARWMEWPLKVSGLLDPEETETNSV</sequence>
<feature type="transmembrane region" description="Helical" evidence="1">
    <location>
        <begin position="6"/>
        <end position="27"/>
    </location>
</feature>
<keyword evidence="1" id="KW-1133">Transmembrane helix</keyword>
<name>A0A9P9DHR1_9HYPO</name>
<evidence type="ECO:0000313" key="3">
    <source>
        <dbReference type="Proteomes" id="UP000738349"/>
    </source>
</evidence>
<dbReference type="OrthoDB" id="416217at2759"/>
<evidence type="ECO:0000313" key="2">
    <source>
        <dbReference type="EMBL" id="KAH7119212.1"/>
    </source>
</evidence>
<gene>
    <name evidence="2" type="ORF">EDB81DRAFT_234875</name>
</gene>
<organism evidence="2 3">
    <name type="scientific">Dactylonectria macrodidyma</name>
    <dbReference type="NCBI Taxonomy" id="307937"/>
    <lineage>
        <taxon>Eukaryota</taxon>
        <taxon>Fungi</taxon>
        <taxon>Dikarya</taxon>
        <taxon>Ascomycota</taxon>
        <taxon>Pezizomycotina</taxon>
        <taxon>Sordariomycetes</taxon>
        <taxon>Hypocreomycetidae</taxon>
        <taxon>Hypocreales</taxon>
        <taxon>Nectriaceae</taxon>
        <taxon>Dactylonectria</taxon>
    </lineage>
</organism>
<proteinExistence type="predicted"/>
<keyword evidence="1" id="KW-0472">Membrane</keyword>
<keyword evidence="3" id="KW-1185">Reference proteome</keyword>
<dbReference type="EMBL" id="JAGMUV010000026">
    <property type="protein sequence ID" value="KAH7119212.1"/>
    <property type="molecule type" value="Genomic_DNA"/>
</dbReference>
<dbReference type="AlphaFoldDB" id="A0A9P9DHR1"/>
<comment type="caution">
    <text evidence="2">The sequence shown here is derived from an EMBL/GenBank/DDBJ whole genome shotgun (WGS) entry which is preliminary data.</text>
</comment>
<reference evidence="2" key="1">
    <citation type="journal article" date="2021" name="Nat. Commun.">
        <title>Genetic determinants of endophytism in the Arabidopsis root mycobiome.</title>
        <authorList>
            <person name="Mesny F."/>
            <person name="Miyauchi S."/>
            <person name="Thiergart T."/>
            <person name="Pickel B."/>
            <person name="Atanasova L."/>
            <person name="Karlsson M."/>
            <person name="Huettel B."/>
            <person name="Barry K.W."/>
            <person name="Haridas S."/>
            <person name="Chen C."/>
            <person name="Bauer D."/>
            <person name="Andreopoulos W."/>
            <person name="Pangilinan J."/>
            <person name="LaButti K."/>
            <person name="Riley R."/>
            <person name="Lipzen A."/>
            <person name="Clum A."/>
            <person name="Drula E."/>
            <person name="Henrissat B."/>
            <person name="Kohler A."/>
            <person name="Grigoriev I.V."/>
            <person name="Martin F.M."/>
            <person name="Hacquard S."/>
        </authorList>
    </citation>
    <scope>NUCLEOTIDE SEQUENCE</scope>
    <source>
        <strain evidence="2">MPI-CAGE-AT-0147</strain>
    </source>
</reference>
<accession>A0A9P9DHR1</accession>
<keyword evidence="1" id="KW-0812">Transmembrane</keyword>
<dbReference type="Proteomes" id="UP000738349">
    <property type="component" value="Unassembled WGS sequence"/>
</dbReference>
<protein>
    <submittedName>
        <fullName evidence="2">Uncharacterized protein</fullName>
    </submittedName>
</protein>
<evidence type="ECO:0000256" key="1">
    <source>
        <dbReference type="SAM" id="Phobius"/>
    </source>
</evidence>